<proteinExistence type="predicted"/>
<reference evidence="2 3" key="1">
    <citation type="submission" date="2016-01" db="EMBL/GenBank/DDBJ databases">
        <title>Characterization of the Clostridium difficile lineages that are prevalent in Hong Kong and China.</title>
        <authorList>
            <person name="Kwok J.S.-L."/>
            <person name="Lam W.-Y."/>
            <person name="Ip M."/>
            <person name="Chan T.-F."/>
            <person name="Hawkey P.M."/>
            <person name="Tsui S.K.-W."/>
        </authorList>
    </citation>
    <scope>NUCLEOTIDE SEQUENCE [LARGE SCALE GENOMIC DNA]</scope>
    <source>
        <strain evidence="2 3">300064</strain>
    </source>
</reference>
<comment type="caution">
    <text evidence="2">The sequence shown here is derived from an EMBL/GenBank/DDBJ whole genome shotgun (WGS) entry which is preliminary data.</text>
</comment>
<dbReference type="Proteomes" id="UP000238081">
    <property type="component" value="Unassembled WGS sequence"/>
</dbReference>
<dbReference type="RefSeq" id="WP_043661342.1">
    <property type="nucleotide sequence ID" value="NZ_JSEG01000001.1"/>
</dbReference>
<keyword evidence="1" id="KW-0732">Signal</keyword>
<name>A0A0A6Q351_CLOBU</name>
<gene>
    <name evidence="2" type="ORF">AWN73_01930</name>
</gene>
<dbReference type="EMBL" id="LRDH01000096">
    <property type="protein sequence ID" value="PPV15870.1"/>
    <property type="molecule type" value="Genomic_DNA"/>
</dbReference>
<evidence type="ECO:0000313" key="3">
    <source>
        <dbReference type="Proteomes" id="UP000238081"/>
    </source>
</evidence>
<dbReference type="SUPFAM" id="SSF69360">
    <property type="entry name" value="Cell wall binding repeat"/>
    <property type="match status" value="1"/>
</dbReference>
<evidence type="ECO:0008006" key="4">
    <source>
        <dbReference type="Google" id="ProtNLM"/>
    </source>
</evidence>
<evidence type="ECO:0000256" key="1">
    <source>
        <dbReference type="SAM" id="SignalP"/>
    </source>
</evidence>
<protein>
    <recommendedName>
        <fullName evidence="4">Cell wall-binding protein</fullName>
    </recommendedName>
</protein>
<feature type="chain" id="PRO_5007387984" description="Cell wall-binding protein" evidence="1">
    <location>
        <begin position="25"/>
        <end position="142"/>
    </location>
</feature>
<feature type="signal peptide" evidence="1">
    <location>
        <begin position="1"/>
        <end position="24"/>
    </location>
</feature>
<evidence type="ECO:0000313" key="2">
    <source>
        <dbReference type="EMBL" id="PPV15870.1"/>
    </source>
</evidence>
<organism evidence="2 3">
    <name type="scientific">Clostridium butyricum</name>
    <dbReference type="NCBI Taxonomy" id="1492"/>
    <lineage>
        <taxon>Bacteria</taxon>
        <taxon>Bacillati</taxon>
        <taxon>Bacillota</taxon>
        <taxon>Clostridia</taxon>
        <taxon>Eubacteriales</taxon>
        <taxon>Clostridiaceae</taxon>
        <taxon>Clostridium</taxon>
    </lineage>
</organism>
<accession>A0A0A6Q351</accession>
<dbReference type="Gene3D" id="2.10.270.10">
    <property type="entry name" value="Cholin Binding"/>
    <property type="match status" value="1"/>
</dbReference>
<sequence length="142" mass="16541">MKKIIRMFSVLLIALSLVGIKANALESGWQPHQEIHYETINGHNVGIGGWGYNYSNGTPAVGWAYIDNNWYYFENECYLMQQDIYSYINSNGQYVCTKSFKIDGYDYCFDWDGRMLHDCYVLIGEKKAYGLYWIDSNGRVCY</sequence>
<dbReference type="AlphaFoldDB" id="A0A0A6Q351"/>